<evidence type="ECO:0000313" key="3">
    <source>
        <dbReference type="EMBL" id="MCD2166970.1"/>
    </source>
</evidence>
<reference evidence="3 4" key="1">
    <citation type="submission" date="2021-11" db="EMBL/GenBank/DDBJ databases">
        <title>Genome sequence.</title>
        <authorList>
            <person name="Sun Q."/>
        </authorList>
    </citation>
    <scope>NUCLEOTIDE SEQUENCE [LARGE SCALE GENOMIC DNA]</scope>
    <source>
        <strain evidence="3 4">KCTC 12005</strain>
    </source>
</reference>
<gene>
    <name evidence="3" type="ORF">LPW39_17760</name>
</gene>
<dbReference type="AlphaFoldDB" id="A0AAW4XZF5"/>
<organism evidence="3 4">
    <name type="scientific">Comamonas koreensis</name>
    <dbReference type="NCBI Taxonomy" id="160825"/>
    <lineage>
        <taxon>Bacteria</taxon>
        <taxon>Pseudomonadati</taxon>
        <taxon>Pseudomonadota</taxon>
        <taxon>Betaproteobacteria</taxon>
        <taxon>Burkholderiales</taxon>
        <taxon>Comamonadaceae</taxon>
        <taxon>Comamonas</taxon>
    </lineage>
</organism>
<feature type="compositionally biased region" description="Basic and acidic residues" evidence="1">
    <location>
        <begin position="158"/>
        <end position="167"/>
    </location>
</feature>
<name>A0AAW4XZF5_9BURK</name>
<sequence>MPRLNTLTLLLLLTAGSLAHAASGKTSNAQERTQARAQISQERKDSEARLANNEKICYQHFAVTDCLQKVRSQYNTEERALRQRELAINAQEREEKTASQRASRASKQNDFERKHPTLDGGALNQPDLEQRQKEHDEQAAQRSSHAPKRNAESMAEQQQRREQDAAHRASSQAGKLDSKQRAQQRQNAERPDNISAAQEEYDAKQEAARHKQEAHEKRMKELEGKRKAAPLPVPQ</sequence>
<protein>
    <submittedName>
        <fullName evidence="3">Uncharacterized protein</fullName>
    </submittedName>
</protein>
<feature type="chain" id="PRO_5043520790" evidence="2">
    <location>
        <begin position="22"/>
        <end position="235"/>
    </location>
</feature>
<feature type="compositionally biased region" description="Basic and acidic residues" evidence="1">
    <location>
        <begin position="201"/>
        <end position="226"/>
    </location>
</feature>
<proteinExistence type="predicted"/>
<feature type="signal peptide" evidence="2">
    <location>
        <begin position="1"/>
        <end position="21"/>
    </location>
</feature>
<comment type="caution">
    <text evidence="3">The sequence shown here is derived from an EMBL/GenBank/DDBJ whole genome shotgun (WGS) entry which is preliminary data.</text>
</comment>
<keyword evidence="2" id="KW-0732">Signal</keyword>
<feature type="compositionally biased region" description="Basic and acidic residues" evidence="1">
    <location>
        <begin position="107"/>
        <end position="117"/>
    </location>
</feature>
<feature type="compositionally biased region" description="Basic and acidic residues" evidence="1">
    <location>
        <begin position="88"/>
        <end position="98"/>
    </location>
</feature>
<keyword evidence="4" id="KW-1185">Reference proteome</keyword>
<accession>A0AAW4XZF5</accession>
<dbReference type="RefSeq" id="WP_230778268.1">
    <property type="nucleotide sequence ID" value="NZ_JAJNCT010000021.1"/>
</dbReference>
<dbReference type="EMBL" id="JAJNCT010000021">
    <property type="protein sequence ID" value="MCD2166970.1"/>
    <property type="molecule type" value="Genomic_DNA"/>
</dbReference>
<evidence type="ECO:0000313" key="4">
    <source>
        <dbReference type="Proteomes" id="UP001199260"/>
    </source>
</evidence>
<evidence type="ECO:0000256" key="1">
    <source>
        <dbReference type="SAM" id="MobiDB-lite"/>
    </source>
</evidence>
<feature type="region of interest" description="Disordered" evidence="1">
    <location>
        <begin position="88"/>
        <end position="235"/>
    </location>
</feature>
<dbReference type="Proteomes" id="UP001199260">
    <property type="component" value="Unassembled WGS sequence"/>
</dbReference>
<evidence type="ECO:0000256" key="2">
    <source>
        <dbReference type="SAM" id="SignalP"/>
    </source>
</evidence>
<feature type="compositionally biased region" description="Basic and acidic residues" evidence="1">
    <location>
        <begin position="128"/>
        <end position="139"/>
    </location>
</feature>